<proteinExistence type="predicted"/>
<gene>
    <name evidence="1" type="ORF">M3D15_09050</name>
</gene>
<organism evidence="1 2">
    <name type="scientific">Pseudoclavibacter albus</name>
    <dbReference type="NCBI Taxonomy" id="272241"/>
    <lineage>
        <taxon>Bacteria</taxon>
        <taxon>Bacillati</taxon>
        <taxon>Actinomycetota</taxon>
        <taxon>Actinomycetes</taxon>
        <taxon>Micrococcales</taxon>
        <taxon>Microbacteriaceae</taxon>
        <taxon>Pseudoclavibacter</taxon>
    </lineage>
</organism>
<keyword evidence="2" id="KW-1185">Reference proteome</keyword>
<evidence type="ECO:0000313" key="2">
    <source>
        <dbReference type="Proteomes" id="UP001525379"/>
    </source>
</evidence>
<evidence type="ECO:0000313" key="1">
    <source>
        <dbReference type="EMBL" id="MCT2043470.1"/>
    </source>
</evidence>
<protein>
    <submittedName>
        <fullName evidence="1">Uncharacterized protein</fullName>
    </submittedName>
</protein>
<accession>A0ABT2HZC6</accession>
<comment type="caution">
    <text evidence="1">The sequence shown here is derived from an EMBL/GenBank/DDBJ whole genome shotgun (WGS) entry which is preliminary data.</text>
</comment>
<sequence length="400" mass="45091">MAPQVFDDIPRSDSHWQRDPESSWEFLNRVDGDYWDYVRQIIEAWFAWMSASGSKQFLGRLRSGDDSQFRSAFLELETLRRAGWSVEVEPALNGTGTRPDFLARRGQQRVIIEVTARGTPREVARRAHRRGHVWQAIDDVIVGDVGFRVVELTVGPQDLRLKELKDQLTFWANEVVNSPVDPGPFMHCRQGWVIHLEAVRNVRVPGAPGKSRGIALGAIDASFPTHDETLRSLIAKKDCRYGEMGLPYVICVGANMIETDDWFGVQTFYGRHQVTLATDESGEEVFVPAPLTNHGYFMDHVSPRRTHVSGVWVADNVSSSGPHVARNTMWVNPNAAHALEDPTLGGPLRVARCVGQEIRFSETQIEAANFLELDEQWLGARPWSSGEPWRAPNQPLRYPS</sequence>
<reference evidence="1 2" key="1">
    <citation type="submission" date="2022-04" db="EMBL/GenBank/DDBJ databases">
        <title>Human microbiome associated bacterial genomes.</title>
        <authorList>
            <person name="Sandstrom S."/>
            <person name="Salamzade R."/>
            <person name="Kalan L.R."/>
        </authorList>
    </citation>
    <scope>NUCLEOTIDE SEQUENCE [LARGE SCALE GENOMIC DNA]</scope>
    <source>
        <strain evidence="2">p3-SID1799</strain>
    </source>
</reference>
<dbReference type="RefSeq" id="WP_206394855.1">
    <property type="nucleotide sequence ID" value="NZ_JAFDPW010000001.1"/>
</dbReference>
<dbReference type="EMBL" id="JALXSQ010000046">
    <property type="protein sequence ID" value="MCT2043470.1"/>
    <property type="molecule type" value="Genomic_DNA"/>
</dbReference>
<name>A0ABT2HZC6_9MICO</name>
<dbReference type="Proteomes" id="UP001525379">
    <property type="component" value="Unassembled WGS sequence"/>
</dbReference>